<evidence type="ECO:0000313" key="11">
    <source>
        <dbReference type="EMBL" id="OFI49446.1"/>
    </source>
</evidence>
<gene>
    <name evidence="8" type="primary">rnr</name>
    <name evidence="11" type="ORF">BG261_02395</name>
</gene>
<evidence type="ECO:0000256" key="8">
    <source>
        <dbReference type="HAMAP-Rule" id="MF_01895"/>
    </source>
</evidence>
<feature type="compositionally biased region" description="Basic and acidic residues" evidence="9">
    <location>
        <begin position="736"/>
        <end position="763"/>
    </location>
</feature>
<dbReference type="EMBL" id="MKIR01000012">
    <property type="protein sequence ID" value="OFI49446.1"/>
    <property type="molecule type" value="Genomic_DNA"/>
</dbReference>
<evidence type="ECO:0000256" key="5">
    <source>
        <dbReference type="ARBA" id="ARBA00022801"/>
    </source>
</evidence>
<dbReference type="SMART" id="SM00316">
    <property type="entry name" value="S1"/>
    <property type="match status" value="1"/>
</dbReference>
<keyword evidence="3 8" id="KW-0963">Cytoplasm</keyword>
<dbReference type="HAMAP" id="MF_01895">
    <property type="entry name" value="RNase_R"/>
    <property type="match status" value="1"/>
</dbReference>
<dbReference type="InterPro" id="IPR022966">
    <property type="entry name" value="RNase_II/R_CS"/>
</dbReference>
<keyword evidence="4 8" id="KW-0540">Nuclease</keyword>
<dbReference type="InterPro" id="IPR011805">
    <property type="entry name" value="RNase_R"/>
</dbReference>
<dbReference type="InterPro" id="IPR004476">
    <property type="entry name" value="RNase_II/RNase_R"/>
</dbReference>
<dbReference type="InterPro" id="IPR012340">
    <property type="entry name" value="NA-bd_OB-fold"/>
</dbReference>
<feature type="compositionally biased region" description="Basic residues" evidence="9">
    <location>
        <begin position="764"/>
        <end position="790"/>
    </location>
</feature>
<dbReference type="PROSITE" id="PS01175">
    <property type="entry name" value="RIBONUCLEASE_II"/>
    <property type="match status" value="1"/>
</dbReference>
<protein>
    <recommendedName>
        <fullName evidence="8">Ribonuclease R</fullName>
        <shortName evidence="8">RNase R</shortName>
        <ecNumber evidence="8">3.1.13.1</ecNumber>
    </recommendedName>
</protein>
<evidence type="ECO:0000256" key="4">
    <source>
        <dbReference type="ARBA" id="ARBA00022722"/>
    </source>
</evidence>
<dbReference type="PANTHER" id="PTHR23355:SF9">
    <property type="entry name" value="DIS3-LIKE EXONUCLEASE 2"/>
    <property type="match status" value="1"/>
</dbReference>
<dbReference type="Pfam" id="PF00575">
    <property type="entry name" value="S1"/>
    <property type="match status" value="1"/>
</dbReference>
<dbReference type="GO" id="GO:0008859">
    <property type="term" value="F:exoribonuclease II activity"/>
    <property type="evidence" value="ECO:0007669"/>
    <property type="project" value="UniProtKB-UniRule"/>
</dbReference>
<comment type="caution">
    <text evidence="11">The sequence shown here is derived from an EMBL/GenBank/DDBJ whole genome shotgun (WGS) entry which is preliminary data.</text>
</comment>
<dbReference type="SUPFAM" id="SSF50249">
    <property type="entry name" value="Nucleic acid-binding proteins"/>
    <property type="match status" value="4"/>
</dbReference>
<keyword evidence="5 8" id="KW-0378">Hydrolase</keyword>
<dbReference type="InterPro" id="IPR013223">
    <property type="entry name" value="RNase_B_OB_dom"/>
</dbReference>
<keyword evidence="7 8" id="KW-0694">RNA-binding</keyword>
<accession>A0A1E8GN59</accession>
<evidence type="ECO:0000256" key="6">
    <source>
        <dbReference type="ARBA" id="ARBA00022839"/>
    </source>
</evidence>
<dbReference type="PROSITE" id="PS50126">
    <property type="entry name" value="S1"/>
    <property type="match status" value="1"/>
</dbReference>
<dbReference type="InterPro" id="IPR003029">
    <property type="entry name" value="S1_domain"/>
</dbReference>
<dbReference type="PANTHER" id="PTHR23355">
    <property type="entry name" value="RIBONUCLEASE"/>
    <property type="match status" value="1"/>
</dbReference>
<keyword evidence="12" id="KW-1185">Reference proteome</keyword>
<dbReference type="InterPro" id="IPR050180">
    <property type="entry name" value="RNR_Ribonuclease"/>
</dbReference>
<dbReference type="InterPro" id="IPR001900">
    <property type="entry name" value="RNase_II/R"/>
</dbReference>
<dbReference type="SMART" id="SM00955">
    <property type="entry name" value="RNB"/>
    <property type="match status" value="1"/>
</dbReference>
<dbReference type="Pfam" id="PF00773">
    <property type="entry name" value="RNB"/>
    <property type="match status" value="1"/>
</dbReference>
<evidence type="ECO:0000256" key="2">
    <source>
        <dbReference type="ARBA" id="ARBA00004496"/>
    </source>
</evidence>
<comment type="function">
    <text evidence="8">3'-5' exoribonuclease that releases 5'-nucleoside monophosphates and is involved in maturation of structured RNAs.</text>
</comment>
<dbReference type="Pfam" id="PF08206">
    <property type="entry name" value="OB_RNB"/>
    <property type="match status" value="1"/>
</dbReference>
<comment type="catalytic activity">
    <reaction evidence="1 8">
        <text>Exonucleolytic cleavage in the 3'- to 5'-direction to yield nucleoside 5'-phosphates.</text>
        <dbReference type="EC" id="3.1.13.1"/>
    </reaction>
</comment>
<dbReference type="GO" id="GO:0005829">
    <property type="term" value="C:cytosol"/>
    <property type="evidence" value="ECO:0007669"/>
    <property type="project" value="TreeGrafter"/>
</dbReference>
<feature type="region of interest" description="Disordered" evidence="9">
    <location>
        <begin position="725"/>
        <end position="790"/>
    </location>
</feature>
<comment type="subcellular location">
    <subcellularLocation>
        <location evidence="2 8">Cytoplasm</location>
    </subcellularLocation>
</comment>
<reference evidence="12" key="1">
    <citation type="submission" date="2016-09" db="EMBL/GenBank/DDBJ databases">
        <title>Draft genome sequence of a novel species of the family Streptococcaceae isolated from flowers.</title>
        <authorList>
            <person name="Chuah L.-O."/>
            <person name="Yap K.-P."/>
            <person name="Thong K.L."/>
            <person name="Liong M.T."/>
            <person name="Ahmad R."/>
            <person name="Rusul G."/>
        </authorList>
    </citation>
    <scope>NUCLEOTIDE SEQUENCE [LARGE SCALE GENOMIC DNA]</scope>
    <source>
        <strain evidence="12">DF1</strain>
    </source>
</reference>
<dbReference type="EC" id="3.1.13.1" evidence="8"/>
<keyword evidence="6 8" id="KW-0269">Exonuclease</keyword>
<dbReference type="NCBIfam" id="TIGR02063">
    <property type="entry name" value="RNase_R"/>
    <property type="match status" value="1"/>
</dbReference>
<comment type="similarity">
    <text evidence="8">Belongs to the RNR ribonuclease family. RNase R subfamily.</text>
</comment>
<evidence type="ECO:0000313" key="12">
    <source>
        <dbReference type="Proteomes" id="UP000178622"/>
    </source>
</evidence>
<feature type="domain" description="S1 motif" evidence="10">
    <location>
        <begin position="637"/>
        <end position="726"/>
    </location>
</feature>
<evidence type="ECO:0000256" key="7">
    <source>
        <dbReference type="ARBA" id="ARBA00022884"/>
    </source>
</evidence>
<evidence type="ECO:0000256" key="9">
    <source>
        <dbReference type="SAM" id="MobiDB-lite"/>
    </source>
</evidence>
<dbReference type="NCBIfam" id="TIGR00358">
    <property type="entry name" value="3_prime_RNase"/>
    <property type="match status" value="1"/>
</dbReference>
<dbReference type="GO" id="GO:0006402">
    <property type="term" value="P:mRNA catabolic process"/>
    <property type="evidence" value="ECO:0007669"/>
    <property type="project" value="TreeGrafter"/>
</dbReference>
<dbReference type="InterPro" id="IPR040476">
    <property type="entry name" value="CSD2"/>
</dbReference>
<dbReference type="AlphaFoldDB" id="A0A1E8GN59"/>
<sequence length="790" mass="89427">MNIRNKIKDYLFNSPNKSISIQDLAKDLELDKAEDFKEFIGVIALMESQHEIEFNDLGEVSLFKKLEVSKKTGIEGVFHANANGFGFVTIAADEPDVFIPRGNTNFALDQDKVSLQIIKPANPLTGTSAEAKVIDVVERNLKHMVGQFVAFTKEQEEESDLIGYIISKNKKVPYNVYLSPKGLCPENGQIVKVEITHYIEKEFPDSMQGLVIEIIGNQDDKGIDVLEVLESMDIRSAFPQEVINEANAVSDMVEPSDFMGRVDYRDQIIFTIDGEDAKDLDDAVHINILPNGNFELGVHIADVSHYVTNGSALDKEAYERGTSVYVTDRVVPMLPERLSNGICSLNPQVDRLTQSCVMEIDHQGKVVDYQISQSVIKTAERMTYTDVNKMINADVETLERYADIAQSVEHMKDLHEILVKMRHDRGSIDFDTEEAKIIVDSNGKPVNIVKRNRGVAEKLIESFMLIANETVASFFQDAELPFIYRIHEHPKADKLARFIDFASAFGVPIKGTAQKMSQKDLQNFMLKIKGKPGDAVLSTMLLRSMQQARYDDKNEGHYGLAAENYTHFTSPIRRYPDLIVHRLIREMAHPDKKTVDYWAEKIPEIAKHSSEMERRAVDAEREVEKMKKAEYMEQFVGQDFTGVISSVTTFGFFVELPNTIEGLVHIKTLDGEYFNYLERTMTLQGEKTGLTFKVGQEVKVNLVRSDRQTGDIDFIHIPSELDLVEKKSKSKPNSRRPKDKDAKRGDSKGRDRKSSDKKNEKKPFYKKVAKNSQKGGKRSGKGSRKRGRSK</sequence>
<dbReference type="OrthoDB" id="9764149at2"/>
<evidence type="ECO:0000256" key="1">
    <source>
        <dbReference type="ARBA" id="ARBA00001849"/>
    </source>
</evidence>
<dbReference type="Gene3D" id="2.40.50.140">
    <property type="entry name" value="Nucleic acid-binding proteins"/>
    <property type="match status" value="2"/>
</dbReference>
<evidence type="ECO:0000256" key="3">
    <source>
        <dbReference type="ARBA" id="ARBA00022490"/>
    </source>
</evidence>
<evidence type="ECO:0000259" key="10">
    <source>
        <dbReference type="PROSITE" id="PS50126"/>
    </source>
</evidence>
<dbReference type="CDD" id="cd04471">
    <property type="entry name" value="S1_RNase_R"/>
    <property type="match status" value="1"/>
</dbReference>
<name>A0A1E8GN59_9LACT</name>
<dbReference type="GO" id="GO:0003723">
    <property type="term" value="F:RNA binding"/>
    <property type="evidence" value="ECO:0007669"/>
    <property type="project" value="UniProtKB-UniRule"/>
</dbReference>
<dbReference type="Pfam" id="PF17876">
    <property type="entry name" value="CSD2"/>
    <property type="match status" value="1"/>
</dbReference>
<proteinExistence type="inferred from homology"/>
<organism evidence="11 12">
    <name type="scientific">Floricoccus tropicus</name>
    <dbReference type="NCBI Taxonomy" id="1859473"/>
    <lineage>
        <taxon>Bacteria</taxon>
        <taxon>Bacillati</taxon>
        <taxon>Bacillota</taxon>
        <taxon>Bacilli</taxon>
        <taxon>Lactobacillales</taxon>
        <taxon>Streptococcaceae</taxon>
        <taxon>Floricoccus</taxon>
    </lineage>
</organism>
<dbReference type="STRING" id="1859473.BG261_02395"/>
<dbReference type="Proteomes" id="UP000178622">
    <property type="component" value="Unassembled WGS sequence"/>
</dbReference>